<comment type="catalytic activity">
    <reaction evidence="5">
        <text>alpha-D-glucose 1-phosphate + UTP + H(+) = UDP-alpha-D-glucose + diphosphate</text>
        <dbReference type="Rhea" id="RHEA:19889"/>
        <dbReference type="ChEBI" id="CHEBI:15378"/>
        <dbReference type="ChEBI" id="CHEBI:33019"/>
        <dbReference type="ChEBI" id="CHEBI:46398"/>
        <dbReference type="ChEBI" id="CHEBI:58601"/>
        <dbReference type="ChEBI" id="CHEBI:58885"/>
        <dbReference type="EC" id="2.7.7.9"/>
    </reaction>
</comment>
<keyword evidence="3 7" id="KW-0808">Transferase</keyword>
<dbReference type="SUPFAM" id="SSF53448">
    <property type="entry name" value="Nucleotide-diphospho-sugar transferases"/>
    <property type="match status" value="1"/>
</dbReference>
<keyword evidence="4 7" id="KW-0548">Nucleotidyltransferase</keyword>
<dbReference type="InterPro" id="IPR005771">
    <property type="entry name" value="GalU_uridylyltTrfase_bac/arc"/>
</dbReference>
<dbReference type="EMBL" id="DF820474">
    <property type="protein sequence ID" value="GAK60747.1"/>
    <property type="molecule type" value="Genomic_DNA"/>
</dbReference>
<evidence type="ECO:0000256" key="4">
    <source>
        <dbReference type="ARBA" id="ARBA00022695"/>
    </source>
</evidence>
<protein>
    <recommendedName>
        <fullName evidence="2">UTP--glucose-1-phosphate uridylyltransferase</fullName>
        <ecNumber evidence="2">2.7.7.9</ecNumber>
    </recommendedName>
</protein>
<evidence type="ECO:0000256" key="5">
    <source>
        <dbReference type="ARBA" id="ARBA00048128"/>
    </source>
</evidence>
<dbReference type="EC" id="2.7.7.9" evidence="2"/>
<dbReference type="GO" id="GO:0006011">
    <property type="term" value="P:UDP-alpha-D-glucose metabolic process"/>
    <property type="evidence" value="ECO:0007669"/>
    <property type="project" value="InterPro"/>
</dbReference>
<dbReference type="eggNOG" id="COG1210">
    <property type="taxonomic scope" value="Bacteria"/>
</dbReference>
<dbReference type="InterPro" id="IPR029044">
    <property type="entry name" value="Nucleotide-diphossugar_trans"/>
</dbReference>
<dbReference type="STRING" id="1499967.U27_00645"/>
<proteinExistence type="inferred from homology"/>
<dbReference type="Proteomes" id="UP000030661">
    <property type="component" value="Unassembled WGS sequence"/>
</dbReference>
<dbReference type="Gene3D" id="3.90.550.10">
    <property type="entry name" value="Spore Coat Polysaccharide Biosynthesis Protein SpsA, Chain A"/>
    <property type="match status" value="1"/>
</dbReference>
<organism evidence="7">
    <name type="scientific">Vecturithrix granuli</name>
    <dbReference type="NCBI Taxonomy" id="1499967"/>
    <lineage>
        <taxon>Bacteria</taxon>
        <taxon>Candidatus Moduliflexota</taxon>
        <taxon>Candidatus Vecturitrichia</taxon>
        <taxon>Candidatus Vecturitrichales</taxon>
        <taxon>Candidatus Vecturitrichaceae</taxon>
        <taxon>Candidatus Vecturithrix</taxon>
    </lineage>
</organism>
<keyword evidence="8" id="KW-1185">Reference proteome</keyword>
<evidence type="ECO:0000256" key="1">
    <source>
        <dbReference type="ARBA" id="ARBA00006890"/>
    </source>
</evidence>
<evidence type="ECO:0000256" key="2">
    <source>
        <dbReference type="ARBA" id="ARBA00012415"/>
    </source>
</evidence>
<dbReference type="HOGENOM" id="CLU_029499_1_0_0"/>
<evidence type="ECO:0000259" key="6">
    <source>
        <dbReference type="Pfam" id="PF00483"/>
    </source>
</evidence>
<dbReference type="PANTHER" id="PTHR43197">
    <property type="entry name" value="UTP--GLUCOSE-1-PHOSPHATE URIDYLYLTRANSFERASE"/>
    <property type="match status" value="1"/>
</dbReference>
<evidence type="ECO:0000313" key="7">
    <source>
        <dbReference type="EMBL" id="GAK60747.1"/>
    </source>
</evidence>
<feature type="domain" description="Nucleotidyl transferase" evidence="6">
    <location>
        <begin position="9"/>
        <end position="279"/>
    </location>
</feature>
<evidence type="ECO:0000256" key="3">
    <source>
        <dbReference type="ARBA" id="ARBA00022679"/>
    </source>
</evidence>
<dbReference type="AlphaFoldDB" id="A0A081C842"/>
<accession>A0A081C842</accession>
<sequence>MSTQQAITKGVIAVAGSGTRFLPATKSLPKEMLPIIDKPIVHYVVEEMVNAGITDIVMVTRSDKKPLEDYFDQNALLEEELRQANKLQDLEKVEKIHQMANFIYIRQKPTSKASYGNGIPVLNASSIVGDEPFVFAYGDDLVKMDCPEASFTQQLVENYEKNHAVVIGCQEVPENETHLYGMIKLQEGSSKFVEEIIEKPDPGTAPSRLAAFGRFVLTPEICQILQELEPGKGGELWLTDAIEAYIQHGKSVVAQPVQGGRWLTTGDPLHFLEALLEYAREREEYWEGFKQYFLKLI</sequence>
<comment type="similarity">
    <text evidence="1">Belongs to the UDPGP type 2 family.</text>
</comment>
<gene>
    <name evidence="7" type="ORF">U27_00645</name>
</gene>
<evidence type="ECO:0000313" key="8">
    <source>
        <dbReference type="Proteomes" id="UP000030661"/>
    </source>
</evidence>
<reference evidence="7" key="1">
    <citation type="journal article" date="2015" name="PeerJ">
        <title>First genomic representation of candidate bacterial phylum KSB3 points to enhanced environmental sensing as a trigger of wastewater bulking.</title>
        <authorList>
            <person name="Sekiguchi Y."/>
            <person name="Ohashi A."/>
            <person name="Parks D.H."/>
            <person name="Yamauchi T."/>
            <person name="Tyson G.W."/>
            <person name="Hugenholtz P."/>
        </authorList>
    </citation>
    <scope>NUCLEOTIDE SEQUENCE [LARGE SCALE GENOMIC DNA]</scope>
</reference>
<name>A0A081C842_VECG1</name>
<dbReference type="GO" id="GO:0003983">
    <property type="term" value="F:UTP:glucose-1-phosphate uridylyltransferase activity"/>
    <property type="evidence" value="ECO:0007669"/>
    <property type="project" value="UniProtKB-EC"/>
</dbReference>
<dbReference type="PANTHER" id="PTHR43197:SF1">
    <property type="entry name" value="UTP--GLUCOSE-1-PHOSPHATE URIDYLYLTRANSFERASE"/>
    <property type="match status" value="1"/>
</dbReference>
<dbReference type="Pfam" id="PF00483">
    <property type="entry name" value="NTP_transferase"/>
    <property type="match status" value="1"/>
</dbReference>
<dbReference type="InterPro" id="IPR005835">
    <property type="entry name" value="NTP_transferase_dom"/>
</dbReference>